<sequence>MKADKAAARIEELRRTLNEHNHRYYVLDDPVASDAEYDRLFRELEALEAEYPDRVTPDSPTRKVGAPPAEAFRAVTHRQPMLSLGNGFDEAELAEFDRRVREGIGVDAVRYSAEPKLDGIAVNLLYEDGVLTRGATRGDGDQGEDITDNVRTIRNLPLRLRSDPPPAAIEIRGEVILPRSRFQALNRGLVENGEKPFVNPRNAAAGSLRQLDSAVTARRPLMLQVYGVGDVAGAELPASHRDLLARLQGWGLPVNEFVQIVDGLDGCRDYYRAMLERRERLDYDIDGCVYKVDDQRQRDELGFVARAPRWAIAHKFPAEEAVTVLRDVEFQVGRTGAVTPVARLEPVFVGGATVSNATLHNLDEIARKDVRIGDNVVVRRAGDVIPEVVRPLPDKRPGDARVIELPAACPVCGSAVRRDPGEAVARCTGGLFCHAQRRERLKHFAARKAMDIEGLGDRQIEQFVDEGLLASPADIYRLGEHRDALVGRDGYGEKSVANLLAAIEASKQTTLGRFLFALGIREIGETMARDLAAHFGTLEALDDTARAYADHRRAALAEAEGDEAAADKQLRDDPLRQVPNIGPRVAGQLGDFFAEPHNREIIADLRAAGVSWPQADPADAGGQPLSGRTFVLTGSLADWTRDQARAAIEAAGGRVTSSVSRKTDYVVAGADPGSKRDKAERLGVTLLDEAGLQALLANETGENGSQ</sequence>
<dbReference type="InterPro" id="IPR033136">
    <property type="entry name" value="DNA_ligase_CS"/>
</dbReference>
<dbReference type="InterPro" id="IPR018239">
    <property type="entry name" value="DNA_ligase_AS"/>
</dbReference>
<keyword evidence="2 11" id="KW-0436">Ligase</keyword>
<comment type="similarity">
    <text evidence="11">Belongs to the NAD-dependent DNA ligase family. LigA subfamily.</text>
</comment>
<dbReference type="SUPFAM" id="SSF50249">
    <property type="entry name" value="Nucleic acid-binding proteins"/>
    <property type="match status" value="1"/>
</dbReference>
<feature type="active site" description="N6-AMP-lysine intermediate" evidence="11">
    <location>
        <position position="116"/>
    </location>
</feature>
<keyword evidence="7 11" id="KW-0460">Magnesium</keyword>
<reference evidence="15 16" key="1">
    <citation type="submission" date="2023-09" db="EMBL/GenBank/DDBJ databases">
        <authorList>
            <person name="Rey-Velasco X."/>
        </authorList>
    </citation>
    <scope>NUCLEOTIDE SEQUENCE [LARGE SCALE GENOMIC DNA]</scope>
    <source>
        <strain evidence="15 16">P385</strain>
    </source>
</reference>
<dbReference type="Gene3D" id="1.10.287.610">
    <property type="entry name" value="Helix hairpin bin"/>
    <property type="match status" value="1"/>
</dbReference>
<organism evidence="15 16">
    <name type="scientific">Spectribacter acetivorans</name>
    <dbReference type="NCBI Taxonomy" id="3075603"/>
    <lineage>
        <taxon>Bacteria</taxon>
        <taxon>Pseudomonadati</taxon>
        <taxon>Pseudomonadota</taxon>
        <taxon>Gammaproteobacteria</taxon>
        <taxon>Salinisphaerales</taxon>
        <taxon>Salinisphaeraceae</taxon>
        <taxon>Spectribacter</taxon>
    </lineage>
</organism>
<dbReference type="NCBIfam" id="NF005932">
    <property type="entry name" value="PRK07956.1"/>
    <property type="match status" value="1"/>
</dbReference>
<evidence type="ECO:0000256" key="12">
    <source>
        <dbReference type="RuleBase" id="RU000618"/>
    </source>
</evidence>
<dbReference type="InterPro" id="IPR041663">
    <property type="entry name" value="DisA/LigA_HHH"/>
</dbReference>
<dbReference type="InterPro" id="IPR012340">
    <property type="entry name" value="NA-bd_OB-fold"/>
</dbReference>
<protein>
    <recommendedName>
        <fullName evidence="11 12">DNA ligase</fullName>
        <ecNumber evidence="11 12">6.5.1.2</ecNumber>
    </recommendedName>
    <alternativeName>
        <fullName evidence="11">Polydeoxyribonucleotide synthase [NAD(+)]</fullName>
    </alternativeName>
</protein>
<evidence type="ECO:0000313" key="16">
    <source>
        <dbReference type="Proteomes" id="UP001259982"/>
    </source>
</evidence>
<feature type="binding site" evidence="11">
    <location>
        <position position="114"/>
    </location>
    <ligand>
        <name>NAD(+)</name>
        <dbReference type="ChEBI" id="CHEBI:57540"/>
    </ligand>
</feature>
<evidence type="ECO:0000256" key="10">
    <source>
        <dbReference type="ARBA" id="ARBA00034005"/>
    </source>
</evidence>
<dbReference type="PIRSF" id="PIRSF001604">
    <property type="entry name" value="LigA"/>
    <property type="match status" value="1"/>
</dbReference>
<dbReference type="Pfam" id="PF12826">
    <property type="entry name" value="HHH_2"/>
    <property type="match status" value="1"/>
</dbReference>
<dbReference type="Gene3D" id="6.20.10.30">
    <property type="match status" value="1"/>
</dbReference>
<evidence type="ECO:0000256" key="3">
    <source>
        <dbReference type="ARBA" id="ARBA00022705"/>
    </source>
</evidence>
<feature type="binding site" evidence="11">
    <location>
        <position position="291"/>
    </location>
    <ligand>
        <name>NAD(+)</name>
        <dbReference type="ChEBI" id="CHEBI:57540"/>
    </ligand>
</feature>
<comment type="cofactor">
    <cofactor evidence="11">
        <name>Mg(2+)</name>
        <dbReference type="ChEBI" id="CHEBI:18420"/>
    </cofactor>
    <cofactor evidence="11">
        <name>Mn(2+)</name>
        <dbReference type="ChEBI" id="CHEBI:29035"/>
    </cofactor>
</comment>
<name>A0ABU3B8E1_9GAMM</name>
<dbReference type="SUPFAM" id="SSF52113">
    <property type="entry name" value="BRCT domain"/>
    <property type="match status" value="1"/>
</dbReference>
<keyword evidence="8 11" id="KW-0520">NAD</keyword>
<dbReference type="CDD" id="cd17748">
    <property type="entry name" value="BRCT_DNA_ligase_like"/>
    <property type="match status" value="1"/>
</dbReference>
<feature type="binding site" evidence="11">
    <location>
        <position position="412"/>
    </location>
    <ligand>
        <name>Zn(2+)</name>
        <dbReference type="ChEBI" id="CHEBI:29105"/>
    </ligand>
</feature>
<comment type="catalytic activity">
    <reaction evidence="10 11 12">
        <text>NAD(+) + (deoxyribonucleotide)n-3'-hydroxyl + 5'-phospho-(deoxyribonucleotide)m = (deoxyribonucleotide)n+m + AMP + beta-nicotinamide D-nucleotide.</text>
        <dbReference type="EC" id="6.5.1.2"/>
    </reaction>
</comment>
<dbReference type="HAMAP" id="MF_01588">
    <property type="entry name" value="DNA_ligase_A"/>
    <property type="match status" value="1"/>
</dbReference>
<dbReference type="Pfam" id="PF03119">
    <property type="entry name" value="DNA_ligase_ZBD"/>
    <property type="match status" value="1"/>
</dbReference>
<dbReference type="Proteomes" id="UP001259982">
    <property type="component" value="Unassembled WGS sequence"/>
</dbReference>
<dbReference type="Gene3D" id="2.40.50.140">
    <property type="entry name" value="Nucleic acid-binding proteins"/>
    <property type="match status" value="1"/>
</dbReference>
<dbReference type="NCBIfam" id="TIGR00575">
    <property type="entry name" value="dnlj"/>
    <property type="match status" value="1"/>
</dbReference>
<comment type="caution">
    <text evidence="15">The sequence shown here is derived from an EMBL/GenBank/DDBJ whole genome shotgun (WGS) entry which is preliminary data.</text>
</comment>
<dbReference type="InterPro" id="IPR004150">
    <property type="entry name" value="NAD_DNA_ligase_OB"/>
</dbReference>
<feature type="binding site" evidence="11">
    <location>
        <position position="137"/>
    </location>
    <ligand>
        <name>NAD(+)</name>
        <dbReference type="ChEBI" id="CHEBI:57540"/>
    </ligand>
</feature>
<keyword evidence="6 11" id="KW-0862">Zinc</keyword>
<dbReference type="Gene3D" id="3.40.50.10190">
    <property type="entry name" value="BRCT domain"/>
    <property type="match status" value="1"/>
</dbReference>
<dbReference type="Gene3D" id="3.30.470.30">
    <property type="entry name" value="DNA ligase/mRNA capping enzyme"/>
    <property type="match status" value="1"/>
</dbReference>
<evidence type="ECO:0000256" key="1">
    <source>
        <dbReference type="ARBA" id="ARBA00004067"/>
    </source>
</evidence>
<keyword evidence="5 11" id="KW-0227">DNA damage</keyword>
<feature type="binding site" evidence="11">
    <location>
        <position position="409"/>
    </location>
    <ligand>
        <name>Zn(2+)</name>
        <dbReference type="ChEBI" id="CHEBI:29105"/>
    </ligand>
</feature>
<dbReference type="Pfam" id="PF01653">
    <property type="entry name" value="DNA_ligase_aden"/>
    <property type="match status" value="1"/>
</dbReference>
<evidence type="ECO:0000256" key="4">
    <source>
        <dbReference type="ARBA" id="ARBA00022723"/>
    </source>
</evidence>
<keyword evidence="9 11" id="KW-0234">DNA repair</keyword>
<dbReference type="Pfam" id="PF00533">
    <property type="entry name" value="BRCT"/>
    <property type="match status" value="1"/>
</dbReference>
<feature type="binding site" evidence="11">
    <location>
        <begin position="83"/>
        <end position="84"/>
    </location>
    <ligand>
        <name>NAD(+)</name>
        <dbReference type="ChEBI" id="CHEBI:57540"/>
    </ligand>
</feature>
<dbReference type="InterPro" id="IPR036420">
    <property type="entry name" value="BRCT_dom_sf"/>
</dbReference>
<accession>A0ABU3B8E1</accession>
<feature type="region of interest" description="Disordered" evidence="13">
    <location>
        <begin position="559"/>
        <end position="578"/>
    </location>
</feature>
<dbReference type="PROSITE" id="PS01055">
    <property type="entry name" value="DNA_LIGASE_N1"/>
    <property type="match status" value="1"/>
</dbReference>
<comment type="caution">
    <text evidence="11">Lacks conserved residue(s) required for the propagation of feature annotation.</text>
</comment>
<dbReference type="PANTHER" id="PTHR23389">
    <property type="entry name" value="CHROMOSOME TRANSMISSION FIDELITY FACTOR 18"/>
    <property type="match status" value="1"/>
</dbReference>
<dbReference type="RefSeq" id="WP_311656919.1">
    <property type="nucleotide sequence ID" value="NZ_JAVRHY010000002.1"/>
</dbReference>
<dbReference type="SMART" id="SM00292">
    <property type="entry name" value="BRCT"/>
    <property type="match status" value="1"/>
</dbReference>
<keyword evidence="11" id="KW-0464">Manganese</keyword>
<feature type="binding site" evidence="11">
    <location>
        <begin position="34"/>
        <end position="38"/>
    </location>
    <ligand>
        <name>NAD(+)</name>
        <dbReference type="ChEBI" id="CHEBI:57540"/>
    </ligand>
</feature>
<feature type="compositionally biased region" description="Basic and acidic residues" evidence="13">
    <location>
        <begin position="565"/>
        <end position="575"/>
    </location>
</feature>
<dbReference type="PANTHER" id="PTHR23389:SF9">
    <property type="entry name" value="DNA LIGASE"/>
    <property type="match status" value="1"/>
</dbReference>
<dbReference type="SUPFAM" id="SSF47781">
    <property type="entry name" value="RuvA domain 2-like"/>
    <property type="match status" value="1"/>
</dbReference>
<dbReference type="PROSITE" id="PS50172">
    <property type="entry name" value="BRCT"/>
    <property type="match status" value="1"/>
</dbReference>
<dbReference type="CDD" id="cd00114">
    <property type="entry name" value="LIGANc"/>
    <property type="match status" value="1"/>
</dbReference>
<gene>
    <name evidence="11 15" type="primary">ligA</name>
    <name evidence="15" type="ORF">RM531_02055</name>
</gene>
<dbReference type="PROSITE" id="PS01056">
    <property type="entry name" value="DNA_LIGASE_N2"/>
    <property type="match status" value="1"/>
</dbReference>
<evidence type="ECO:0000256" key="9">
    <source>
        <dbReference type="ARBA" id="ARBA00023204"/>
    </source>
</evidence>
<evidence type="ECO:0000256" key="13">
    <source>
        <dbReference type="SAM" id="MobiDB-lite"/>
    </source>
</evidence>
<evidence type="ECO:0000256" key="5">
    <source>
        <dbReference type="ARBA" id="ARBA00022763"/>
    </source>
</evidence>
<feature type="binding site" evidence="11">
    <location>
        <position position="433"/>
    </location>
    <ligand>
        <name>Zn(2+)</name>
        <dbReference type="ChEBI" id="CHEBI:29105"/>
    </ligand>
</feature>
<dbReference type="InterPro" id="IPR001679">
    <property type="entry name" value="DNA_ligase"/>
</dbReference>
<dbReference type="Pfam" id="PF03120">
    <property type="entry name" value="OB_DNA_ligase"/>
    <property type="match status" value="1"/>
</dbReference>
<evidence type="ECO:0000259" key="14">
    <source>
        <dbReference type="PROSITE" id="PS50172"/>
    </source>
</evidence>
<keyword evidence="4 11" id="KW-0479">Metal-binding</keyword>
<keyword evidence="3 11" id="KW-0235">DNA replication</keyword>
<proteinExistence type="inferred from homology"/>
<dbReference type="InterPro" id="IPR010994">
    <property type="entry name" value="RuvA_2-like"/>
</dbReference>
<dbReference type="InterPro" id="IPR004149">
    <property type="entry name" value="Znf_DNAligase_C4"/>
</dbReference>
<evidence type="ECO:0000256" key="8">
    <source>
        <dbReference type="ARBA" id="ARBA00023027"/>
    </source>
</evidence>
<dbReference type="EMBL" id="JAVRHY010000002">
    <property type="protein sequence ID" value="MDT0617251.1"/>
    <property type="molecule type" value="Genomic_DNA"/>
</dbReference>
<dbReference type="Gene3D" id="1.10.150.20">
    <property type="entry name" value="5' to 3' exonuclease, C-terminal subdomain"/>
    <property type="match status" value="2"/>
</dbReference>
<dbReference type="SUPFAM" id="SSF56091">
    <property type="entry name" value="DNA ligase/mRNA capping enzyme, catalytic domain"/>
    <property type="match status" value="1"/>
</dbReference>
<dbReference type="SMART" id="SM00532">
    <property type="entry name" value="LIGANc"/>
    <property type="match status" value="1"/>
</dbReference>
<feature type="binding site" evidence="11">
    <location>
        <position position="315"/>
    </location>
    <ligand>
        <name>NAD(+)</name>
        <dbReference type="ChEBI" id="CHEBI:57540"/>
    </ligand>
</feature>
<evidence type="ECO:0000256" key="6">
    <source>
        <dbReference type="ARBA" id="ARBA00022833"/>
    </source>
</evidence>
<comment type="function">
    <text evidence="1 11">DNA ligase that catalyzes the formation of phosphodiester linkages between 5'-phosphoryl and 3'-hydroxyl groups in double-stranded DNA using NAD as a coenzyme and as the energy source for the reaction. It is essential for DNA replication and repair of damaged DNA.</text>
</comment>
<dbReference type="InterPro" id="IPR013840">
    <property type="entry name" value="DNAligase_N"/>
</dbReference>
<evidence type="ECO:0000256" key="11">
    <source>
        <dbReference type="HAMAP-Rule" id="MF_01588"/>
    </source>
</evidence>
<evidence type="ECO:0000256" key="2">
    <source>
        <dbReference type="ARBA" id="ARBA00022598"/>
    </source>
</evidence>
<dbReference type="InterPro" id="IPR001357">
    <property type="entry name" value="BRCT_dom"/>
</dbReference>
<keyword evidence="16" id="KW-1185">Reference proteome</keyword>
<evidence type="ECO:0000313" key="15">
    <source>
        <dbReference type="EMBL" id="MDT0617251.1"/>
    </source>
</evidence>
<feature type="binding site" evidence="11">
    <location>
        <position position="174"/>
    </location>
    <ligand>
        <name>NAD(+)</name>
        <dbReference type="ChEBI" id="CHEBI:57540"/>
    </ligand>
</feature>
<dbReference type="EC" id="6.5.1.2" evidence="11 12"/>
<dbReference type="GO" id="GO:0003911">
    <property type="term" value="F:DNA ligase (NAD+) activity"/>
    <property type="evidence" value="ECO:0007669"/>
    <property type="project" value="UniProtKB-EC"/>
</dbReference>
<feature type="domain" description="BRCT" evidence="14">
    <location>
        <begin position="620"/>
        <end position="692"/>
    </location>
</feature>
<evidence type="ECO:0000256" key="7">
    <source>
        <dbReference type="ARBA" id="ARBA00022842"/>
    </source>
</evidence>
<dbReference type="InterPro" id="IPR013839">
    <property type="entry name" value="DNAligase_adenylation"/>
</dbReference>